<gene>
    <name evidence="1" type="ORF">ACJDUG_00875</name>
</gene>
<dbReference type="EMBL" id="JBJHZZ010000001">
    <property type="protein sequence ID" value="MFL0245527.1"/>
    <property type="molecule type" value="Genomic_DNA"/>
</dbReference>
<comment type="caution">
    <text evidence="1">The sequence shown here is derived from an EMBL/GenBank/DDBJ whole genome shotgun (WGS) entry which is preliminary data.</text>
</comment>
<organism evidence="1 2">
    <name type="scientific">Candidatus Clostridium stratigraminis</name>
    <dbReference type="NCBI Taxonomy" id="3381661"/>
    <lineage>
        <taxon>Bacteria</taxon>
        <taxon>Bacillati</taxon>
        <taxon>Bacillota</taxon>
        <taxon>Clostridia</taxon>
        <taxon>Eubacteriales</taxon>
        <taxon>Clostridiaceae</taxon>
        <taxon>Clostridium</taxon>
    </lineage>
</organism>
<proteinExistence type="predicted"/>
<sequence>MPFKGVFPVYNLVFKIGIKGAASAQPTDFVPIADMENFGIKIDGKVENWTSMTTAGWQRSLMTGKAFSISLKGKRSVGDPGNDYVADTAWKDGLDCSSKAEIDFPDGGKLTFDCVINVTNVGGDDSTKVAPLEFDLQGDGKPIYTPAIVE</sequence>
<dbReference type="Proteomes" id="UP001623591">
    <property type="component" value="Unassembled WGS sequence"/>
</dbReference>
<keyword evidence="2" id="KW-1185">Reference proteome</keyword>
<dbReference type="RefSeq" id="WP_406767988.1">
    <property type="nucleotide sequence ID" value="NZ_JBJHZZ010000001.1"/>
</dbReference>
<reference evidence="1 2" key="1">
    <citation type="submission" date="2024-11" db="EMBL/GenBank/DDBJ databases">
        <authorList>
            <person name="Heng Y.C."/>
            <person name="Lim A.C.H."/>
            <person name="Lee J.K.Y."/>
            <person name="Kittelmann S."/>
        </authorList>
    </citation>
    <scope>NUCLEOTIDE SEQUENCE [LARGE SCALE GENOMIC DNA]</scope>
    <source>
        <strain evidence="1 2">WILCCON 0185</strain>
    </source>
</reference>
<dbReference type="Pfam" id="PF06199">
    <property type="entry name" value="Phage_tail_2"/>
    <property type="match status" value="1"/>
</dbReference>
<name>A0ABW8T1B8_9CLOT</name>
<dbReference type="InterPro" id="IPR011855">
    <property type="entry name" value="Phgtail_TP901_1"/>
</dbReference>
<dbReference type="NCBIfam" id="NF047353">
    <property type="entry name" value="tube_lmo2291"/>
    <property type="match status" value="1"/>
</dbReference>
<protein>
    <submittedName>
        <fullName evidence="1">Phage tail tube protein</fullName>
    </submittedName>
</protein>
<evidence type="ECO:0000313" key="2">
    <source>
        <dbReference type="Proteomes" id="UP001623591"/>
    </source>
</evidence>
<evidence type="ECO:0000313" key="1">
    <source>
        <dbReference type="EMBL" id="MFL0245527.1"/>
    </source>
</evidence>
<accession>A0ABW8T1B8</accession>